<evidence type="ECO:0000313" key="5">
    <source>
        <dbReference type="Proteomes" id="UP000728032"/>
    </source>
</evidence>
<dbReference type="Gene3D" id="1.25.40.10">
    <property type="entry name" value="Tetratricopeptide repeat domain"/>
    <property type="match status" value="1"/>
</dbReference>
<evidence type="ECO:0000259" key="3">
    <source>
        <dbReference type="Pfam" id="PF25063"/>
    </source>
</evidence>
<dbReference type="PANTHER" id="PTHR14699:SF0">
    <property type="entry name" value="TETRATRICOPEPTIDE REPEAT PROTEIN 21 HOMOLOG"/>
    <property type="match status" value="1"/>
</dbReference>
<dbReference type="SMART" id="SM00028">
    <property type="entry name" value="TPR"/>
    <property type="match status" value="2"/>
</dbReference>
<dbReference type="InterPro" id="IPR040364">
    <property type="entry name" value="TTC21A/TTC21B"/>
</dbReference>
<keyword evidence="5" id="KW-1185">Reference proteome</keyword>
<dbReference type="InterPro" id="IPR011990">
    <property type="entry name" value="TPR-like_helical_dom_sf"/>
</dbReference>
<evidence type="ECO:0000256" key="1">
    <source>
        <dbReference type="ARBA" id="ARBA00010935"/>
    </source>
</evidence>
<proteinExistence type="inferred from homology"/>
<sequence length="226" mass="26336">EKDSYQGAAIKTADSLLSDLKSKVMDDLDFHIICNFVLLAKRTKNEADLALNEFMKLLNDDRYRDNVAAILGVATAFMIIKQTPKARNHLKRVAKNSWNFQEAEYLEKCWLLLADIYTQSGKYDMAIELLKKVLLYNKSCMKAYEYLGYIMEKEQSYRDAAQNYDLAWKFTNCNNPSIGYKLAFNYMKAKRHVDAIDVCKEILTKFPDYPKVRKEILDKCRNSLKM</sequence>
<dbReference type="InterPro" id="IPR019734">
    <property type="entry name" value="TPR_rpt"/>
</dbReference>
<feature type="repeat" description="TPR" evidence="2">
    <location>
        <begin position="107"/>
        <end position="140"/>
    </location>
</feature>
<feature type="domain" description="Tetratricopeptide repeat protein 21A/21B C-terminal ARM" evidence="3">
    <location>
        <begin position="12"/>
        <end position="221"/>
    </location>
</feature>
<dbReference type="GO" id="GO:0005929">
    <property type="term" value="C:cilium"/>
    <property type="evidence" value="ECO:0007669"/>
    <property type="project" value="GOC"/>
</dbReference>
<accession>A0A7R9MP28</accession>
<dbReference type="Proteomes" id="UP000728032">
    <property type="component" value="Unassembled WGS sequence"/>
</dbReference>
<feature type="non-terminal residue" evidence="4">
    <location>
        <position position="1"/>
    </location>
</feature>
<dbReference type="EMBL" id="CAJPVJ010028404">
    <property type="protein sequence ID" value="CAG2179716.1"/>
    <property type="molecule type" value="Genomic_DNA"/>
</dbReference>
<protein>
    <recommendedName>
        <fullName evidence="3">Tetratricopeptide repeat protein 21A/21B C-terminal ARM domain-containing protein</fullName>
    </recommendedName>
</protein>
<evidence type="ECO:0000313" key="4">
    <source>
        <dbReference type="EMBL" id="CAD7662580.1"/>
    </source>
</evidence>
<dbReference type="InterPro" id="IPR056834">
    <property type="entry name" value="ARM_TT21_C"/>
</dbReference>
<dbReference type="FunFam" id="1.25.40.10:FF:000377">
    <property type="entry name" value="Tetratricopeptide repeat domain 21B"/>
    <property type="match status" value="1"/>
</dbReference>
<comment type="similarity">
    <text evidence="1">Belongs to the TTC21 family.</text>
</comment>
<dbReference type="GO" id="GO:0061512">
    <property type="term" value="P:protein localization to cilium"/>
    <property type="evidence" value="ECO:0007669"/>
    <property type="project" value="TreeGrafter"/>
</dbReference>
<dbReference type="SUPFAM" id="SSF48452">
    <property type="entry name" value="TPR-like"/>
    <property type="match status" value="1"/>
</dbReference>
<dbReference type="OrthoDB" id="10259630at2759"/>
<reference evidence="4" key="1">
    <citation type="submission" date="2020-11" db="EMBL/GenBank/DDBJ databases">
        <authorList>
            <person name="Tran Van P."/>
        </authorList>
    </citation>
    <scope>NUCLEOTIDE SEQUENCE</scope>
</reference>
<dbReference type="EMBL" id="OC943229">
    <property type="protein sequence ID" value="CAD7662580.1"/>
    <property type="molecule type" value="Genomic_DNA"/>
</dbReference>
<dbReference type="PROSITE" id="PS50005">
    <property type="entry name" value="TPR"/>
    <property type="match status" value="1"/>
</dbReference>
<gene>
    <name evidence="4" type="ORF">ONB1V03_LOCUS19140</name>
</gene>
<dbReference type="GO" id="GO:0035721">
    <property type="term" value="P:intraciliary retrograde transport"/>
    <property type="evidence" value="ECO:0007669"/>
    <property type="project" value="TreeGrafter"/>
</dbReference>
<dbReference type="AlphaFoldDB" id="A0A7R9MP28"/>
<keyword evidence="2" id="KW-0802">TPR repeat</keyword>
<dbReference type="GO" id="GO:0030991">
    <property type="term" value="C:intraciliary transport particle A"/>
    <property type="evidence" value="ECO:0007669"/>
    <property type="project" value="TreeGrafter"/>
</dbReference>
<evidence type="ECO:0000256" key="2">
    <source>
        <dbReference type="PROSITE-ProRule" id="PRU00339"/>
    </source>
</evidence>
<organism evidence="4">
    <name type="scientific">Oppiella nova</name>
    <dbReference type="NCBI Taxonomy" id="334625"/>
    <lineage>
        <taxon>Eukaryota</taxon>
        <taxon>Metazoa</taxon>
        <taxon>Ecdysozoa</taxon>
        <taxon>Arthropoda</taxon>
        <taxon>Chelicerata</taxon>
        <taxon>Arachnida</taxon>
        <taxon>Acari</taxon>
        <taxon>Acariformes</taxon>
        <taxon>Sarcoptiformes</taxon>
        <taxon>Oribatida</taxon>
        <taxon>Brachypylina</taxon>
        <taxon>Oppioidea</taxon>
        <taxon>Oppiidae</taxon>
        <taxon>Oppiella</taxon>
    </lineage>
</organism>
<dbReference type="PANTHER" id="PTHR14699">
    <property type="entry name" value="STI2 PROTEIN-RELATED"/>
    <property type="match status" value="1"/>
</dbReference>
<name>A0A7R9MP28_9ACAR</name>
<dbReference type="Pfam" id="PF25063">
    <property type="entry name" value="ARM_TT21_C"/>
    <property type="match status" value="1"/>
</dbReference>